<sequence>MNITSAFNSSSPFYFHHDTNLTLFPIEQSTKSELIHSTLTTIATTSTITTTTTNILQRLFNTTRLYPLPRLVHTPPPPPTTSSSLLNKYFLFKSPFNRIMRIAELSILSLTLPLYAIVFILFIELTVQRISKNTAISGGNSRTRTQRRRQRMRSLIWTSNYLLVDFLGLLYELIYVIIHLTGDLALDSLAGRFYCQLQVYLPLYLTVLMAYSLTAISVYRRRHFVNLNSQSAISTGRSFILIIALWIMPIITSIMPAYLLTHLNILRITQHEITNECQISYTGSTAVAIYISYRLGNIFLLPLSISFACYLTICVDLIRMQRRFTKTFKRHVHIRKNLILQILFLFLNFAVFWLPAEIITLYTKSRLLKDTVQVTKSLNILLDPLIITGFDTRFSSAAQHFLSKWRLDEFMCFFSTNKQNPSSTASSQLMTVRSGTTLKRLKSSTSKRSTQQIPSVTWNLADDDDITGLESTSNHISTVHEHPSKTGVQSNIQRKQRQLQRRRRQQQLKPNKNQMDPLSRQQQQQRPQIKKPVHPQQKGYVLKKNIFP</sequence>
<evidence type="ECO:0000313" key="13">
    <source>
        <dbReference type="Proteomes" id="UP000663881"/>
    </source>
</evidence>
<dbReference type="Proteomes" id="UP000663891">
    <property type="component" value="Unassembled WGS sequence"/>
</dbReference>
<dbReference type="EMBL" id="CAJNON010000060">
    <property type="protein sequence ID" value="CAF0892820.1"/>
    <property type="molecule type" value="Genomic_DNA"/>
</dbReference>
<feature type="compositionally biased region" description="Basic residues" evidence="7">
    <location>
        <begin position="494"/>
        <end position="506"/>
    </location>
</feature>
<dbReference type="Proteomes" id="UP000663868">
    <property type="component" value="Unassembled WGS sequence"/>
</dbReference>
<evidence type="ECO:0000313" key="12">
    <source>
        <dbReference type="EMBL" id="CAF3803195.1"/>
    </source>
</evidence>
<dbReference type="Pfam" id="PF00001">
    <property type="entry name" value="7tm_1"/>
    <property type="match status" value="1"/>
</dbReference>
<evidence type="ECO:0000256" key="3">
    <source>
        <dbReference type="ARBA" id="ARBA00022692"/>
    </source>
</evidence>
<dbReference type="GO" id="GO:0005886">
    <property type="term" value="C:plasma membrane"/>
    <property type="evidence" value="ECO:0007669"/>
    <property type="project" value="UniProtKB-SubCell"/>
</dbReference>
<keyword evidence="5 8" id="KW-0472">Membrane</keyword>
<dbReference type="OrthoDB" id="10044959at2759"/>
<keyword evidence="2" id="KW-1003">Cell membrane</keyword>
<evidence type="ECO:0000313" key="11">
    <source>
        <dbReference type="EMBL" id="CAF3576167.1"/>
    </source>
</evidence>
<comment type="subcellular location">
    <subcellularLocation>
        <location evidence="1">Cell membrane</location>
        <topology evidence="1">Multi-pass membrane protein</topology>
    </subcellularLocation>
</comment>
<organism evidence="12 13">
    <name type="scientific">Adineta steineri</name>
    <dbReference type="NCBI Taxonomy" id="433720"/>
    <lineage>
        <taxon>Eukaryota</taxon>
        <taxon>Metazoa</taxon>
        <taxon>Spiralia</taxon>
        <taxon>Gnathifera</taxon>
        <taxon>Rotifera</taxon>
        <taxon>Eurotatoria</taxon>
        <taxon>Bdelloidea</taxon>
        <taxon>Adinetida</taxon>
        <taxon>Adinetidae</taxon>
        <taxon>Adineta</taxon>
    </lineage>
</organism>
<dbReference type="Proteomes" id="UP000663881">
    <property type="component" value="Unassembled WGS sequence"/>
</dbReference>
<feature type="transmembrane region" description="Helical" evidence="8">
    <location>
        <begin position="154"/>
        <end position="178"/>
    </location>
</feature>
<dbReference type="CDD" id="cd00637">
    <property type="entry name" value="7tm_classA_rhodopsin-like"/>
    <property type="match status" value="1"/>
</dbReference>
<feature type="transmembrane region" description="Helical" evidence="8">
    <location>
        <begin position="198"/>
        <end position="219"/>
    </location>
</feature>
<accession>A0A819BSZ9</accession>
<feature type="transmembrane region" description="Helical" evidence="8">
    <location>
        <begin position="239"/>
        <end position="259"/>
    </location>
</feature>
<evidence type="ECO:0000259" key="9">
    <source>
        <dbReference type="PROSITE" id="PS50262"/>
    </source>
</evidence>
<comment type="caution">
    <text evidence="12">The sequence shown here is derived from an EMBL/GenBank/DDBJ whole genome shotgun (WGS) entry which is preliminary data.</text>
</comment>
<feature type="region of interest" description="Disordered" evidence="7">
    <location>
        <begin position="479"/>
        <end position="548"/>
    </location>
</feature>
<reference evidence="12" key="1">
    <citation type="submission" date="2021-02" db="EMBL/GenBank/DDBJ databases">
        <authorList>
            <person name="Nowell W R."/>
        </authorList>
    </citation>
    <scope>NUCLEOTIDE SEQUENCE</scope>
</reference>
<evidence type="ECO:0000256" key="1">
    <source>
        <dbReference type="ARBA" id="ARBA00004651"/>
    </source>
</evidence>
<feature type="domain" description="G-protein coupled receptors family 1 profile" evidence="9">
    <location>
        <begin position="116"/>
        <end position="387"/>
    </location>
</feature>
<dbReference type="InterPro" id="IPR017452">
    <property type="entry name" value="GPCR_Rhodpsn_7TM"/>
</dbReference>
<evidence type="ECO:0000256" key="5">
    <source>
        <dbReference type="ARBA" id="ARBA00023136"/>
    </source>
</evidence>
<evidence type="ECO:0000256" key="2">
    <source>
        <dbReference type="ARBA" id="ARBA00022475"/>
    </source>
</evidence>
<evidence type="ECO:0000313" key="10">
    <source>
        <dbReference type="EMBL" id="CAF0892820.1"/>
    </source>
</evidence>
<dbReference type="PROSITE" id="PS50262">
    <property type="entry name" value="G_PROTEIN_RECEP_F1_2"/>
    <property type="match status" value="1"/>
</dbReference>
<dbReference type="EMBL" id="CAJOBB010000129">
    <property type="protein sequence ID" value="CAF3576167.1"/>
    <property type="molecule type" value="Genomic_DNA"/>
</dbReference>
<keyword evidence="6" id="KW-0675">Receptor</keyword>
<proteinExistence type="predicted"/>
<dbReference type="AlphaFoldDB" id="A0A819BSZ9"/>
<evidence type="ECO:0000256" key="4">
    <source>
        <dbReference type="ARBA" id="ARBA00022989"/>
    </source>
</evidence>
<evidence type="ECO:0000256" key="8">
    <source>
        <dbReference type="SAM" id="Phobius"/>
    </source>
</evidence>
<gene>
    <name evidence="11" type="ORF">KXQ929_LOCUS3883</name>
    <name evidence="12" type="ORF">OKA104_LOCUS18611</name>
    <name evidence="10" type="ORF">VCS650_LOCUS8870</name>
</gene>
<dbReference type="EMBL" id="CAJOAY010001163">
    <property type="protein sequence ID" value="CAF3803195.1"/>
    <property type="molecule type" value="Genomic_DNA"/>
</dbReference>
<dbReference type="Gene3D" id="1.20.1070.10">
    <property type="entry name" value="Rhodopsin 7-helix transmembrane proteins"/>
    <property type="match status" value="1"/>
</dbReference>
<dbReference type="PANTHER" id="PTHR24241">
    <property type="entry name" value="NEUROPEPTIDE RECEPTOR-RELATED G-PROTEIN COUPLED RECEPTOR"/>
    <property type="match status" value="1"/>
</dbReference>
<dbReference type="SUPFAM" id="SSF81321">
    <property type="entry name" value="Family A G protein-coupled receptor-like"/>
    <property type="match status" value="1"/>
</dbReference>
<dbReference type="InterPro" id="IPR000276">
    <property type="entry name" value="GPCR_Rhodpsn"/>
</dbReference>
<keyword evidence="3 8" id="KW-0812">Transmembrane</keyword>
<feature type="transmembrane region" description="Helical" evidence="8">
    <location>
        <begin position="338"/>
        <end position="356"/>
    </location>
</feature>
<dbReference type="GO" id="GO:0004930">
    <property type="term" value="F:G protein-coupled receptor activity"/>
    <property type="evidence" value="ECO:0007669"/>
    <property type="project" value="InterPro"/>
</dbReference>
<keyword evidence="4 8" id="KW-1133">Transmembrane helix</keyword>
<evidence type="ECO:0000256" key="6">
    <source>
        <dbReference type="ARBA" id="ARBA00023170"/>
    </source>
</evidence>
<evidence type="ECO:0000256" key="7">
    <source>
        <dbReference type="SAM" id="MobiDB-lite"/>
    </source>
</evidence>
<protein>
    <recommendedName>
        <fullName evidence="9">G-protein coupled receptors family 1 profile domain-containing protein</fullName>
    </recommendedName>
</protein>
<name>A0A819BSZ9_9BILA</name>
<feature type="transmembrane region" description="Helical" evidence="8">
    <location>
        <begin position="298"/>
        <end position="318"/>
    </location>
</feature>
<feature type="transmembrane region" description="Helical" evidence="8">
    <location>
        <begin position="99"/>
        <end position="123"/>
    </location>
</feature>